<evidence type="ECO:0000313" key="5">
    <source>
        <dbReference type="Proteomes" id="UP000198636"/>
    </source>
</evidence>
<dbReference type="NCBIfam" id="TIGR00254">
    <property type="entry name" value="GGDEF"/>
    <property type="match status" value="1"/>
</dbReference>
<organism evidence="4 5">
    <name type="scientific">Alkaliphilus peptidifermentans DSM 18978</name>
    <dbReference type="NCBI Taxonomy" id="1120976"/>
    <lineage>
        <taxon>Bacteria</taxon>
        <taxon>Bacillati</taxon>
        <taxon>Bacillota</taxon>
        <taxon>Clostridia</taxon>
        <taxon>Peptostreptococcales</taxon>
        <taxon>Natronincolaceae</taxon>
        <taxon>Alkaliphilus</taxon>
    </lineage>
</organism>
<keyword evidence="5" id="KW-1185">Reference proteome</keyword>
<dbReference type="PROSITE" id="PS50887">
    <property type="entry name" value="GGDEF"/>
    <property type="match status" value="1"/>
</dbReference>
<dbReference type="STRING" id="1120976.SAMN03080606_04289"/>
<accession>A0A1G5LDU7</accession>
<feature type="domain" description="PAC" evidence="2">
    <location>
        <begin position="341"/>
        <end position="392"/>
    </location>
</feature>
<dbReference type="EMBL" id="FMUS01000050">
    <property type="protein sequence ID" value="SCZ10478.1"/>
    <property type="molecule type" value="Genomic_DNA"/>
</dbReference>
<dbReference type="PROSITE" id="PS50113">
    <property type="entry name" value="PAC"/>
    <property type="match status" value="1"/>
</dbReference>
<protein>
    <submittedName>
        <fullName evidence="4">PAS domain S-box-containing protein/diguanylate cyclase (GGDEF) domain-containing protein</fullName>
    </submittedName>
</protein>
<evidence type="ECO:0000259" key="2">
    <source>
        <dbReference type="PROSITE" id="PS50113"/>
    </source>
</evidence>
<dbReference type="AlphaFoldDB" id="A0A1G5LDU7"/>
<dbReference type="Pfam" id="PF00989">
    <property type="entry name" value="PAS"/>
    <property type="match status" value="1"/>
</dbReference>
<dbReference type="PANTHER" id="PTHR44757">
    <property type="entry name" value="DIGUANYLATE CYCLASE DGCP"/>
    <property type="match status" value="1"/>
</dbReference>
<evidence type="ECO:0000259" key="1">
    <source>
        <dbReference type="PROSITE" id="PS50112"/>
    </source>
</evidence>
<sequence>MEKNIDKVRCPMSIGDSHYKFIFEKSTDAILIIENSRFIDCNEAALKMFGLDKKEQLIGFNPLEISPIYQPCGKKSVDKGKDMFRKALKNGSHIFEWEHIYKKTEVTFFAEILLIALKTEGNNMFYALVRNITERKREMGQLEERENLYRGFFHNSDVVMLLFDPVSDDIIDVNQAACNFYGYDKVTMKSMKVSDINVMDKAEIYNEVQRAKNEGRKYYHFKHQLANGRVIDVEVYRGNIHVHGKYLRYAIIYDITDRKRFEEELRLQKSMFQQLFENCPEAMVMLDSKDRVMNINHSFEKTFQYSLEEVMGQNIKEIIVPEELSNEADLWSQEIISGGFIKKESKRKCKDGSLIDVDILGYPVVDNDHQRGIYGIYKDISTRKEFERKLTLFAKVLENNTEGVIIIDKHGKIQWVNRAFTTITGYTRSEVSNLNPSILKSLRHNDSHYKDMWKNILEKGKWQGEIWNRRKNGEVYPQWLNIFSIKENDVATHYAAIIRDITESKQREEKINYLAFRDCLTGLYNRTMFNERLNQVLAAAKRKEQFIGLLFMDMDGFKNINDTLGHRAGDQLLQLIADKLLSNTRESDTVARIGGDEFIILLPEVDEITQISKVAKKITRIFRKPWEVEDHVFNITASIGVSVYPNDGVDPEELIKKADSAMYKAKDEGKNQYRFYSFENL</sequence>
<dbReference type="InterPro" id="IPR035965">
    <property type="entry name" value="PAS-like_dom_sf"/>
</dbReference>
<dbReference type="CDD" id="cd01949">
    <property type="entry name" value="GGDEF"/>
    <property type="match status" value="1"/>
</dbReference>
<dbReference type="InterPro" id="IPR043128">
    <property type="entry name" value="Rev_trsase/Diguanyl_cyclase"/>
</dbReference>
<feature type="domain" description="PAS" evidence="1">
    <location>
        <begin position="268"/>
        <end position="339"/>
    </location>
</feature>
<dbReference type="CDD" id="cd00130">
    <property type="entry name" value="PAS"/>
    <property type="match status" value="2"/>
</dbReference>
<dbReference type="Gene3D" id="3.30.70.270">
    <property type="match status" value="1"/>
</dbReference>
<dbReference type="PANTHER" id="PTHR44757:SF2">
    <property type="entry name" value="BIOFILM ARCHITECTURE MAINTENANCE PROTEIN MBAA"/>
    <property type="match status" value="1"/>
</dbReference>
<dbReference type="InterPro" id="IPR000160">
    <property type="entry name" value="GGDEF_dom"/>
</dbReference>
<dbReference type="SUPFAM" id="SSF55785">
    <property type="entry name" value="PYP-like sensor domain (PAS domain)"/>
    <property type="match status" value="4"/>
</dbReference>
<dbReference type="SMART" id="SM00086">
    <property type="entry name" value="PAC"/>
    <property type="match status" value="2"/>
</dbReference>
<dbReference type="Pfam" id="PF13426">
    <property type="entry name" value="PAS_9"/>
    <property type="match status" value="2"/>
</dbReference>
<dbReference type="FunFam" id="3.30.70.270:FF:000001">
    <property type="entry name" value="Diguanylate cyclase domain protein"/>
    <property type="match status" value="1"/>
</dbReference>
<dbReference type="InterPro" id="IPR000014">
    <property type="entry name" value="PAS"/>
</dbReference>
<reference evidence="4 5" key="1">
    <citation type="submission" date="2016-10" db="EMBL/GenBank/DDBJ databases">
        <authorList>
            <person name="de Groot N.N."/>
        </authorList>
    </citation>
    <scope>NUCLEOTIDE SEQUENCE [LARGE SCALE GENOMIC DNA]</scope>
    <source>
        <strain evidence="4 5">DSM 18978</strain>
    </source>
</reference>
<dbReference type="InterPro" id="IPR013767">
    <property type="entry name" value="PAS_fold"/>
</dbReference>
<dbReference type="GO" id="GO:0006355">
    <property type="term" value="P:regulation of DNA-templated transcription"/>
    <property type="evidence" value="ECO:0007669"/>
    <property type="project" value="InterPro"/>
</dbReference>
<name>A0A1G5LDU7_9FIRM</name>
<dbReference type="InterPro" id="IPR052155">
    <property type="entry name" value="Biofilm_reg_signaling"/>
</dbReference>
<dbReference type="Pfam" id="PF00990">
    <property type="entry name" value="GGDEF"/>
    <property type="match status" value="1"/>
</dbReference>
<dbReference type="OrthoDB" id="9805474at2"/>
<dbReference type="RefSeq" id="WP_091547630.1">
    <property type="nucleotide sequence ID" value="NZ_FMUS01000050.1"/>
</dbReference>
<dbReference type="SMART" id="SM00091">
    <property type="entry name" value="PAS"/>
    <property type="match status" value="4"/>
</dbReference>
<gene>
    <name evidence="4" type="ORF">SAMN03080606_04289</name>
</gene>
<dbReference type="InterPro" id="IPR029787">
    <property type="entry name" value="Nucleotide_cyclase"/>
</dbReference>
<dbReference type="Proteomes" id="UP000198636">
    <property type="component" value="Unassembled WGS sequence"/>
</dbReference>
<feature type="domain" description="PAS" evidence="1">
    <location>
        <begin position="389"/>
        <end position="431"/>
    </location>
</feature>
<dbReference type="Pfam" id="PF13188">
    <property type="entry name" value="PAS_8"/>
    <property type="match status" value="1"/>
</dbReference>
<dbReference type="NCBIfam" id="TIGR00229">
    <property type="entry name" value="sensory_box"/>
    <property type="match status" value="4"/>
</dbReference>
<feature type="domain" description="GGDEF" evidence="3">
    <location>
        <begin position="545"/>
        <end position="678"/>
    </location>
</feature>
<dbReference type="Gene3D" id="3.30.450.20">
    <property type="entry name" value="PAS domain"/>
    <property type="match status" value="4"/>
</dbReference>
<proteinExistence type="predicted"/>
<dbReference type="SMART" id="SM00267">
    <property type="entry name" value="GGDEF"/>
    <property type="match status" value="1"/>
</dbReference>
<evidence type="ECO:0000259" key="3">
    <source>
        <dbReference type="PROSITE" id="PS50887"/>
    </source>
</evidence>
<evidence type="ECO:0000313" key="4">
    <source>
        <dbReference type="EMBL" id="SCZ10478.1"/>
    </source>
</evidence>
<dbReference type="InterPro" id="IPR000700">
    <property type="entry name" value="PAS-assoc_C"/>
</dbReference>
<dbReference type="SUPFAM" id="SSF55073">
    <property type="entry name" value="Nucleotide cyclase"/>
    <property type="match status" value="1"/>
</dbReference>
<dbReference type="InterPro" id="IPR001610">
    <property type="entry name" value="PAC"/>
</dbReference>
<dbReference type="PROSITE" id="PS50112">
    <property type="entry name" value="PAS"/>
    <property type="match status" value="2"/>
</dbReference>